<keyword evidence="1" id="KW-0812">Transmembrane</keyword>
<evidence type="ECO:0000313" key="2">
    <source>
        <dbReference type="EMBL" id="MFC3442141.1"/>
    </source>
</evidence>
<reference evidence="3" key="1">
    <citation type="journal article" date="2019" name="Int. J. Syst. Evol. Microbiol.">
        <title>The Global Catalogue of Microorganisms (GCM) 10K type strain sequencing project: providing services to taxonomists for standard genome sequencing and annotation.</title>
        <authorList>
            <consortium name="The Broad Institute Genomics Platform"/>
            <consortium name="The Broad Institute Genome Sequencing Center for Infectious Disease"/>
            <person name="Wu L."/>
            <person name="Ma J."/>
        </authorList>
    </citation>
    <scope>NUCLEOTIDE SEQUENCE [LARGE SCALE GENOMIC DNA]</scope>
    <source>
        <strain evidence="3">CCM 7491</strain>
    </source>
</reference>
<organism evidence="2 3">
    <name type="scientific">Sphingobium rhizovicinum</name>
    <dbReference type="NCBI Taxonomy" id="432308"/>
    <lineage>
        <taxon>Bacteria</taxon>
        <taxon>Pseudomonadati</taxon>
        <taxon>Pseudomonadota</taxon>
        <taxon>Alphaproteobacteria</taxon>
        <taxon>Sphingomonadales</taxon>
        <taxon>Sphingomonadaceae</taxon>
        <taxon>Sphingobium</taxon>
    </lineage>
</organism>
<evidence type="ECO:0000313" key="3">
    <source>
        <dbReference type="Proteomes" id="UP001595681"/>
    </source>
</evidence>
<gene>
    <name evidence="2" type="ORF">ACFOKF_13270</name>
</gene>
<keyword evidence="3" id="KW-1185">Reference proteome</keyword>
<proteinExistence type="predicted"/>
<feature type="transmembrane region" description="Helical" evidence="1">
    <location>
        <begin position="60"/>
        <end position="79"/>
    </location>
</feature>
<sequence length="89" mass="8858">MSGALTLLPLFLLACLASGFMVRRAGSPPAPALIAGFSSIVLAGALIAAAETGSATARYLALLAVLCASMAGVLAFGVVEHAVDEERPS</sequence>
<evidence type="ECO:0000256" key="1">
    <source>
        <dbReference type="SAM" id="Phobius"/>
    </source>
</evidence>
<comment type="caution">
    <text evidence="2">The sequence shown here is derived from an EMBL/GenBank/DDBJ whole genome shotgun (WGS) entry which is preliminary data.</text>
</comment>
<protein>
    <submittedName>
        <fullName evidence="2">NAD(P) transhydrogenase subunit alpha</fullName>
    </submittedName>
</protein>
<keyword evidence="1" id="KW-1133">Transmembrane helix</keyword>
<name>A0ABV7NGJ3_9SPHN</name>
<feature type="transmembrane region" description="Helical" evidence="1">
    <location>
        <begin position="29"/>
        <end position="48"/>
    </location>
</feature>
<accession>A0ABV7NGJ3</accession>
<dbReference type="Proteomes" id="UP001595681">
    <property type="component" value="Unassembled WGS sequence"/>
</dbReference>
<dbReference type="EMBL" id="JBHRVU010000004">
    <property type="protein sequence ID" value="MFC3442141.1"/>
    <property type="molecule type" value="Genomic_DNA"/>
</dbReference>
<dbReference type="RefSeq" id="WP_380796169.1">
    <property type="nucleotide sequence ID" value="NZ_JBHRVU010000004.1"/>
</dbReference>
<keyword evidence="1" id="KW-0472">Membrane</keyword>